<sequence>MAALRFIKAAHEDALAYIAMEEEEVEEEYRRAGKLHKYDPDTEWQKRYARVARMYPPPDFIAPRLDEFTKILEEDEQDLPIGLASCFSCFFKGGVTMSTQANDKCPLCLDPMDLTDQQLKPCKCGYEICLYCWHHIMNMDQKDESGGRCPGCRSVYNKDRILETSTRNQMLKELCADKANYKKERSKSHKQTSAKVQLGQSEPKDPNNVRVIQRKLVYIVGMPNEFASEKLLRQKNFLGQYGKIENIIIDNIGANQQIPDSGRVYVTFSKEEEAVRCIKAVNGYILDGRSLKATFGVTRYCHIWLSNRVCFKPNCSYVHYKASAEDICTKDDVSVVCARLQHLMGMDTNGPQQRSGRTLPPPGDSSSKTTTCSGISKDVCINAERLLPNGANKNTCLLPAATPRDSSISSGSSSSIANAVIHHRNDQESTQNDQQNLSDPKSQKYIPPGGRIRSSATPVQHPCRPIEGTSLESSSNMSLVSQGSKGHLNEQLDSNNDKSEASSQLGNDSSNSKQTASAENGTSDTSQQKPQYSNVVSQGQVVPSRRFTILGRPSPKATGQISNGTSSSTKLALGKNEHSDCITMPRSQSVSQSLEQLSQQASATVKSHAGAEKKNGCLGIIEKLVPVNHKQLPESTALHRLNAVPVNHKQLPESTAALHRLNAVQSMSSRSVPSNLSKSDAKPEATAGPNSLLDLKRKLASQNQSRLVNQQDAPVSNTGIARASLCHSTLNNQVPSTGGKQQDSARHESLYSREMIRSGDIVPPHCSDSTMLSRQVSAVSSTDVAALDRKEIKRQACPPGFEKPHHSSDSDKFVYMSSPACSGLRSASGALVQDSDQHGVPSWATDCLKDDGDVTKNLNMSTSSRLSSTGTNQRHGQFQGTFYSGWPNHPQVSPYPPHHKPEYWDGSTGGYMSTVGYDAFCQGTSGMGSGMAGTLLQQPTMSSPHGSWTNGNTDSGINCPQVDIAYPMYTLF</sequence>
<feature type="region of interest" description="Disordered" evidence="3">
    <location>
        <begin position="346"/>
        <end position="372"/>
    </location>
</feature>
<gene>
    <name evidence="6" type="ORF">URODEC1_LOCUS39432</name>
</gene>
<reference evidence="6 7" key="2">
    <citation type="submission" date="2024-10" db="EMBL/GenBank/DDBJ databases">
        <authorList>
            <person name="Ryan C."/>
        </authorList>
    </citation>
    <scope>NUCLEOTIDE SEQUENCE [LARGE SCALE GENOMIC DNA]</scope>
</reference>
<keyword evidence="2" id="KW-0694">RNA-binding</keyword>
<dbReference type="EMBL" id="OZ075127">
    <property type="protein sequence ID" value="CAL4952301.1"/>
    <property type="molecule type" value="Genomic_DNA"/>
</dbReference>
<evidence type="ECO:0000256" key="2">
    <source>
        <dbReference type="PROSITE-ProRule" id="PRU00176"/>
    </source>
</evidence>
<evidence type="ECO:0000259" key="4">
    <source>
        <dbReference type="PROSITE" id="PS50089"/>
    </source>
</evidence>
<dbReference type="PROSITE" id="PS50102">
    <property type="entry name" value="RRM"/>
    <property type="match status" value="1"/>
</dbReference>
<dbReference type="CDD" id="cd16618">
    <property type="entry name" value="mRING-HC-C4C4_CNOT4"/>
    <property type="match status" value="1"/>
</dbReference>
<feature type="compositionally biased region" description="Polar residues" evidence="3">
    <location>
        <begin position="665"/>
        <end position="678"/>
    </location>
</feature>
<dbReference type="PANTHER" id="PTHR12603">
    <property type="entry name" value="CCR4-NOT TRANSCRIPTION COMPLEX RELATED"/>
    <property type="match status" value="1"/>
</dbReference>
<name>A0ABC8Z190_9POAL</name>
<dbReference type="AlphaFoldDB" id="A0ABC8Z190"/>
<feature type="compositionally biased region" description="Low complexity" evidence="3">
    <location>
        <begin position="470"/>
        <end position="481"/>
    </location>
</feature>
<dbReference type="Pfam" id="PF14570">
    <property type="entry name" value="zf-RING_4"/>
    <property type="match status" value="1"/>
</dbReference>
<evidence type="ECO:0000256" key="3">
    <source>
        <dbReference type="SAM" id="MobiDB-lite"/>
    </source>
</evidence>
<organism evidence="6 7">
    <name type="scientific">Urochloa decumbens</name>
    <dbReference type="NCBI Taxonomy" id="240449"/>
    <lineage>
        <taxon>Eukaryota</taxon>
        <taxon>Viridiplantae</taxon>
        <taxon>Streptophyta</taxon>
        <taxon>Embryophyta</taxon>
        <taxon>Tracheophyta</taxon>
        <taxon>Spermatophyta</taxon>
        <taxon>Magnoliopsida</taxon>
        <taxon>Liliopsida</taxon>
        <taxon>Poales</taxon>
        <taxon>Poaceae</taxon>
        <taxon>PACMAD clade</taxon>
        <taxon>Panicoideae</taxon>
        <taxon>Panicodae</taxon>
        <taxon>Paniceae</taxon>
        <taxon>Melinidinae</taxon>
        <taxon>Urochloa</taxon>
    </lineage>
</organism>
<dbReference type="SMART" id="SM00361">
    <property type="entry name" value="RRM_1"/>
    <property type="match status" value="1"/>
</dbReference>
<keyword evidence="7" id="KW-1185">Reference proteome</keyword>
<feature type="compositionally biased region" description="Polar residues" evidence="3">
    <location>
        <begin position="428"/>
        <end position="440"/>
    </location>
</feature>
<dbReference type="Gene3D" id="3.30.70.330">
    <property type="match status" value="1"/>
</dbReference>
<dbReference type="InterPro" id="IPR012677">
    <property type="entry name" value="Nucleotide-bd_a/b_plait_sf"/>
</dbReference>
<protein>
    <recommendedName>
        <fullName evidence="8">CCR4-NOT transcription complex subunit 4</fullName>
    </recommendedName>
</protein>
<dbReference type="InterPro" id="IPR003954">
    <property type="entry name" value="RRM_euk-type"/>
</dbReference>
<proteinExistence type="predicted"/>
<reference evidence="7" key="1">
    <citation type="submission" date="2024-06" db="EMBL/GenBank/DDBJ databases">
        <authorList>
            <person name="Ryan C."/>
        </authorList>
    </citation>
    <scope>NUCLEOTIDE SEQUENCE [LARGE SCALE GENOMIC DNA]</scope>
</reference>
<dbReference type="SUPFAM" id="SSF54928">
    <property type="entry name" value="RNA-binding domain, RBD"/>
    <property type="match status" value="1"/>
</dbReference>
<dbReference type="PROSITE" id="PS50089">
    <property type="entry name" value="ZF_RING_2"/>
    <property type="match status" value="1"/>
</dbReference>
<keyword evidence="1" id="KW-0862">Zinc</keyword>
<dbReference type="InterPro" id="IPR039780">
    <property type="entry name" value="Mot2"/>
</dbReference>
<dbReference type="InterPro" id="IPR035979">
    <property type="entry name" value="RBD_domain_sf"/>
</dbReference>
<evidence type="ECO:0000313" key="7">
    <source>
        <dbReference type="Proteomes" id="UP001497457"/>
    </source>
</evidence>
<dbReference type="Gene3D" id="3.30.40.10">
    <property type="entry name" value="Zinc/RING finger domain, C3HC4 (zinc finger)"/>
    <property type="match status" value="1"/>
</dbReference>
<feature type="compositionally biased region" description="Polar residues" evidence="3">
    <location>
        <begin position="557"/>
        <end position="570"/>
    </location>
</feature>
<dbReference type="InterPro" id="IPR013083">
    <property type="entry name" value="Znf_RING/FYVE/PHD"/>
</dbReference>
<dbReference type="Pfam" id="PF00076">
    <property type="entry name" value="RRM_1"/>
    <property type="match status" value="1"/>
</dbReference>
<dbReference type="GO" id="GO:0008270">
    <property type="term" value="F:zinc ion binding"/>
    <property type="evidence" value="ECO:0007669"/>
    <property type="project" value="UniProtKB-KW"/>
</dbReference>
<dbReference type="InterPro" id="IPR001841">
    <property type="entry name" value="Znf_RING"/>
</dbReference>
<feature type="region of interest" description="Disordered" evidence="3">
    <location>
        <begin position="425"/>
        <end position="571"/>
    </location>
</feature>
<feature type="region of interest" description="Disordered" evidence="3">
    <location>
        <begin position="182"/>
        <end position="205"/>
    </location>
</feature>
<accession>A0ABC8Z190</accession>
<feature type="domain" description="RRM" evidence="5">
    <location>
        <begin position="215"/>
        <end position="298"/>
    </location>
</feature>
<evidence type="ECO:0000256" key="1">
    <source>
        <dbReference type="PROSITE-ProRule" id="PRU00175"/>
    </source>
</evidence>
<evidence type="ECO:0008006" key="8">
    <source>
        <dbReference type="Google" id="ProtNLM"/>
    </source>
</evidence>
<feature type="region of interest" description="Disordered" evidence="3">
    <location>
        <begin position="665"/>
        <end position="690"/>
    </location>
</feature>
<dbReference type="PANTHER" id="PTHR12603:SF4">
    <property type="entry name" value="RNA BINDING (RRM_RBD_RNP MOTIFS) FAMILY PROTEIN"/>
    <property type="match status" value="1"/>
</dbReference>
<dbReference type="Proteomes" id="UP001497457">
    <property type="component" value="Chromosome 17b"/>
</dbReference>
<evidence type="ECO:0000259" key="5">
    <source>
        <dbReference type="PROSITE" id="PS50102"/>
    </source>
</evidence>
<feature type="compositionally biased region" description="Polar residues" evidence="3">
    <location>
        <begin position="501"/>
        <end position="541"/>
    </location>
</feature>
<dbReference type="InterPro" id="IPR000504">
    <property type="entry name" value="RRM_dom"/>
</dbReference>
<keyword evidence="1" id="KW-0479">Metal-binding</keyword>
<evidence type="ECO:0000313" key="6">
    <source>
        <dbReference type="EMBL" id="CAL4952301.1"/>
    </source>
</evidence>
<feature type="compositionally biased region" description="Basic and acidic residues" evidence="3">
    <location>
        <begin position="487"/>
        <end position="500"/>
    </location>
</feature>
<dbReference type="GO" id="GO:0003723">
    <property type="term" value="F:RNA binding"/>
    <property type="evidence" value="ECO:0007669"/>
    <property type="project" value="UniProtKB-UniRule"/>
</dbReference>
<feature type="domain" description="RING-type" evidence="4">
    <location>
        <begin position="105"/>
        <end position="153"/>
    </location>
</feature>
<dbReference type="CDD" id="cd12438">
    <property type="entry name" value="RRM_CNOT4"/>
    <property type="match status" value="1"/>
</dbReference>
<dbReference type="InterPro" id="IPR039515">
    <property type="entry name" value="NOT4_mRING-HC-C4C4"/>
</dbReference>
<dbReference type="SUPFAM" id="SSF57850">
    <property type="entry name" value="RING/U-box"/>
    <property type="match status" value="1"/>
</dbReference>
<dbReference type="InterPro" id="IPR034261">
    <property type="entry name" value="CNOT4_RRM"/>
</dbReference>
<keyword evidence="1" id="KW-0863">Zinc-finger</keyword>